<dbReference type="AlphaFoldDB" id="A0A1H9S9I1"/>
<dbReference type="STRING" id="1464123.SAMN05444126_106107"/>
<dbReference type="Proteomes" id="UP000199318">
    <property type="component" value="Unassembled WGS sequence"/>
</dbReference>
<evidence type="ECO:0000313" key="2">
    <source>
        <dbReference type="Proteomes" id="UP000199318"/>
    </source>
</evidence>
<protein>
    <submittedName>
        <fullName evidence="1">Uncharacterized protein</fullName>
    </submittedName>
</protein>
<sequence>MKAVFTEDAKNAVTTLSSRKDTVLLLKYATDGCG</sequence>
<accession>A0A1H9S9I1</accession>
<name>A0A1H9S9I1_9BACI</name>
<dbReference type="EMBL" id="FOGV01000006">
    <property type="protein sequence ID" value="SER81667.1"/>
    <property type="molecule type" value="Genomic_DNA"/>
</dbReference>
<reference evidence="2" key="1">
    <citation type="submission" date="2016-10" db="EMBL/GenBank/DDBJ databases">
        <authorList>
            <person name="de Groot N.N."/>
        </authorList>
    </citation>
    <scope>NUCLEOTIDE SEQUENCE [LARGE SCALE GENOMIC DNA]</scope>
    <source>
        <strain evidence="2">10nlg</strain>
    </source>
</reference>
<keyword evidence="2" id="KW-1185">Reference proteome</keyword>
<proteinExistence type="predicted"/>
<comment type="caution">
    <text evidence="1">The sequence shown here is derived from an EMBL/GenBank/DDBJ whole genome shotgun (WGS) entry which is preliminary data.</text>
</comment>
<gene>
    <name evidence="1" type="ORF">SAMN05444126_106107</name>
</gene>
<organism evidence="1 2">
    <name type="scientific">Salisediminibacterium halotolerans</name>
    <dbReference type="NCBI Taxonomy" id="517425"/>
    <lineage>
        <taxon>Bacteria</taxon>
        <taxon>Bacillati</taxon>
        <taxon>Bacillota</taxon>
        <taxon>Bacilli</taxon>
        <taxon>Bacillales</taxon>
        <taxon>Bacillaceae</taxon>
        <taxon>Salisediminibacterium</taxon>
    </lineage>
</organism>
<evidence type="ECO:0000313" key="1">
    <source>
        <dbReference type="EMBL" id="SER81667.1"/>
    </source>
</evidence>